<dbReference type="PANTHER" id="PTHR33751">
    <property type="entry name" value="CBB3-TYPE CYTOCHROME C OXIDASE SUBUNIT FIXP"/>
    <property type="match status" value="1"/>
</dbReference>
<evidence type="ECO:0000256" key="2">
    <source>
        <dbReference type="ARBA" id="ARBA00022617"/>
    </source>
</evidence>
<keyword evidence="3 6" id="KW-0479">Metal-binding</keyword>
<feature type="region of interest" description="Disordered" evidence="7">
    <location>
        <begin position="269"/>
        <end position="296"/>
    </location>
</feature>
<dbReference type="Pfam" id="PF00034">
    <property type="entry name" value="Cytochrom_C"/>
    <property type="match status" value="2"/>
</dbReference>
<dbReference type="InterPro" id="IPR050597">
    <property type="entry name" value="Cytochrome_c_Oxidase_Subunit"/>
</dbReference>
<keyword evidence="2 6" id="KW-0349">Heme</keyword>
<dbReference type="Proteomes" id="UP001356170">
    <property type="component" value="Unassembled WGS sequence"/>
</dbReference>
<evidence type="ECO:0000256" key="8">
    <source>
        <dbReference type="SAM" id="SignalP"/>
    </source>
</evidence>
<name>A0ABU7UWG8_9GAMM</name>
<dbReference type="Gene3D" id="1.10.760.10">
    <property type="entry name" value="Cytochrome c-like domain"/>
    <property type="match status" value="2"/>
</dbReference>
<protein>
    <submittedName>
        <fullName evidence="10">C-type cytochrome</fullName>
    </submittedName>
</protein>
<dbReference type="InterPro" id="IPR036909">
    <property type="entry name" value="Cyt_c-like_dom_sf"/>
</dbReference>
<evidence type="ECO:0000256" key="6">
    <source>
        <dbReference type="PROSITE-ProRule" id="PRU00433"/>
    </source>
</evidence>
<evidence type="ECO:0000256" key="4">
    <source>
        <dbReference type="ARBA" id="ARBA00022982"/>
    </source>
</evidence>
<keyword evidence="8" id="KW-0732">Signal</keyword>
<evidence type="ECO:0000259" key="9">
    <source>
        <dbReference type="PROSITE" id="PS51007"/>
    </source>
</evidence>
<organism evidence="10 11">
    <name type="scientific">Aquilutibacter rugosus</name>
    <dbReference type="NCBI Taxonomy" id="3115820"/>
    <lineage>
        <taxon>Bacteria</taxon>
        <taxon>Pseudomonadati</taxon>
        <taxon>Pseudomonadota</taxon>
        <taxon>Gammaproteobacteria</taxon>
        <taxon>Lysobacterales</taxon>
        <taxon>Lysobacteraceae</taxon>
        <taxon>Aquilutibacter</taxon>
    </lineage>
</organism>
<dbReference type="EMBL" id="JAZHBO010000001">
    <property type="protein sequence ID" value="MEF2154930.1"/>
    <property type="molecule type" value="Genomic_DNA"/>
</dbReference>
<evidence type="ECO:0000256" key="1">
    <source>
        <dbReference type="ARBA" id="ARBA00022448"/>
    </source>
</evidence>
<evidence type="ECO:0000256" key="3">
    <source>
        <dbReference type="ARBA" id="ARBA00022723"/>
    </source>
</evidence>
<proteinExistence type="predicted"/>
<evidence type="ECO:0000313" key="11">
    <source>
        <dbReference type="Proteomes" id="UP001356170"/>
    </source>
</evidence>
<dbReference type="PROSITE" id="PS51007">
    <property type="entry name" value="CYTC"/>
    <property type="match status" value="2"/>
</dbReference>
<evidence type="ECO:0000313" key="10">
    <source>
        <dbReference type="EMBL" id="MEF2154930.1"/>
    </source>
</evidence>
<feature type="chain" id="PRO_5045648480" evidence="8">
    <location>
        <begin position="25"/>
        <end position="296"/>
    </location>
</feature>
<reference evidence="10 11" key="1">
    <citation type="submission" date="2024-01" db="EMBL/GenBank/DDBJ databases">
        <title>Novel species of the genus Luteimonas isolated from rivers.</title>
        <authorList>
            <person name="Lu H."/>
        </authorList>
    </citation>
    <scope>NUCLEOTIDE SEQUENCE [LARGE SCALE GENOMIC DNA]</scope>
    <source>
        <strain evidence="10 11">FXH3W</strain>
    </source>
</reference>
<keyword evidence="11" id="KW-1185">Reference proteome</keyword>
<keyword evidence="5 6" id="KW-0408">Iron</keyword>
<feature type="domain" description="Cytochrome c" evidence="9">
    <location>
        <begin position="146"/>
        <end position="247"/>
    </location>
</feature>
<dbReference type="SUPFAM" id="SSF46626">
    <property type="entry name" value="Cytochrome c"/>
    <property type="match status" value="2"/>
</dbReference>
<feature type="domain" description="Cytochrome c" evidence="9">
    <location>
        <begin position="52"/>
        <end position="133"/>
    </location>
</feature>
<gene>
    <name evidence="10" type="ORF">V3390_01570</name>
</gene>
<feature type="signal peptide" evidence="8">
    <location>
        <begin position="1"/>
        <end position="24"/>
    </location>
</feature>
<dbReference type="InterPro" id="IPR009056">
    <property type="entry name" value="Cyt_c-like_dom"/>
</dbReference>
<dbReference type="RefSeq" id="WP_331703074.1">
    <property type="nucleotide sequence ID" value="NZ_JAZHBO010000001.1"/>
</dbReference>
<accession>A0ABU7UWG8</accession>
<keyword evidence="4" id="KW-0249">Electron transport</keyword>
<evidence type="ECO:0000256" key="7">
    <source>
        <dbReference type="SAM" id="MobiDB-lite"/>
    </source>
</evidence>
<sequence length="296" mass="30353">MSPIRILGLSGIGALAIAAAVSFAQNNPEGTAAAKPAAAATTTAAAETATWGDPAAGATKAAACAACHGLDGNPTDPQYPRLAGMPERYVAHQIELFKKGLRTDGRAAEMLQYANALTAQDARDIGAHFAKQKAGALVADATLISTGPNAGKRLYEVGQDLYWRGDAKREIAGCFGCHGSDGRGNAGPSFPHIGGQNANYVKQRLAYYRAGVTQDPNKHLYAMMNDITKSLTDEEIAGLAAYVSGLHDRSLDTDVALTPAQIEAAKAQQAALDKQAPAAAPAATAAAAPAAEAATK</sequence>
<dbReference type="PANTHER" id="PTHR33751:SF9">
    <property type="entry name" value="CYTOCHROME C4"/>
    <property type="match status" value="1"/>
</dbReference>
<keyword evidence="1" id="KW-0813">Transport</keyword>
<comment type="caution">
    <text evidence="10">The sequence shown here is derived from an EMBL/GenBank/DDBJ whole genome shotgun (WGS) entry which is preliminary data.</text>
</comment>
<evidence type="ECO:0000256" key="5">
    <source>
        <dbReference type="ARBA" id="ARBA00023004"/>
    </source>
</evidence>